<evidence type="ECO:0000313" key="1">
    <source>
        <dbReference type="EMBL" id="EAS45829.1"/>
    </source>
</evidence>
<accession>Q1Z9L3</accession>
<sequence>MANEHATAIAHLINLKLHGSALARIRPCIESVIRGLWVYHCIEDQETAEKYAKKDGAWGSLESMVKNLDIKLESDSHFSQRYLGRNYGLLSSFTHGLSQQTERRFSGKTMSLKLSKIQMSEIIKEVCYLSYLANITIAFVANNEDAVKNLTQLWSKSDI</sequence>
<dbReference type="RefSeq" id="WP_006229137.1">
    <property type="nucleotide sequence ID" value="NZ_CH724134.1"/>
</dbReference>
<reference evidence="1 2" key="1">
    <citation type="submission" date="2006-03" db="EMBL/GenBank/DDBJ databases">
        <authorList>
            <person name="Bartlett D.H."/>
            <person name="Valle G."/>
            <person name="Lauro F.M."/>
            <person name="Vezzi A."/>
            <person name="Simonato F."/>
            <person name="Eloe E."/>
            <person name="Vitulo N."/>
            <person name="Stratton T.K."/>
            <person name="D'angelo M."/>
            <person name="Ferriera S."/>
            <person name="Johnson J."/>
            <person name="Kravitz S."/>
            <person name="Beeson K."/>
            <person name="Sutton G."/>
            <person name="Rogers Y."/>
            <person name="Friedman R."/>
            <person name="Frazier M."/>
            <person name="Venter J.C."/>
        </authorList>
    </citation>
    <scope>NUCLEOTIDE SEQUENCE [LARGE SCALE GENOMIC DNA]</scope>
    <source>
        <strain evidence="1 2">3TCK</strain>
    </source>
</reference>
<evidence type="ECO:0000313" key="2">
    <source>
        <dbReference type="Proteomes" id="UP000003789"/>
    </source>
</evidence>
<dbReference type="AlphaFoldDB" id="Q1Z9L3"/>
<dbReference type="HOGENOM" id="CLU_102873_1_0_6"/>
<gene>
    <name evidence="1" type="ORF">P3TCK_05611</name>
</gene>
<organism evidence="1 2">
    <name type="scientific">Photobacterium profundum 3TCK</name>
    <dbReference type="NCBI Taxonomy" id="314280"/>
    <lineage>
        <taxon>Bacteria</taxon>
        <taxon>Pseudomonadati</taxon>
        <taxon>Pseudomonadota</taxon>
        <taxon>Gammaproteobacteria</taxon>
        <taxon>Vibrionales</taxon>
        <taxon>Vibrionaceae</taxon>
        <taxon>Photobacterium</taxon>
    </lineage>
</organism>
<dbReference type="Pfam" id="PF22491">
    <property type="entry name" value="DUF6988"/>
    <property type="match status" value="1"/>
</dbReference>
<comment type="caution">
    <text evidence="1">The sequence shown here is derived from an EMBL/GenBank/DDBJ whole genome shotgun (WGS) entry which is preliminary data.</text>
</comment>
<proteinExistence type="predicted"/>
<dbReference type="InterPro" id="IPR054257">
    <property type="entry name" value="DUF6988"/>
</dbReference>
<dbReference type="EMBL" id="AAPH01000001">
    <property type="protein sequence ID" value="EAS45829.1"/>
    <property type="molecule type" value="Genomic_DNA"/>
</dbReference>
<protein>
    <submittedName>
        <fullName evidence="1">Uncharacterized protein</fullName>
    </submittedName>
</protein>
<name>Q1Z9L3_9GAMM</name>
<dbReference type="Proteomes" id="UP000003789">
    <property type="component" value="Unassembled WGS sequence"/>
</dbReference>